<keyword evidence="2" id="KW-1133">Transmembrane helix</keyword>
<dbReference type="STRING" id="658196.A0A397SF19"/>
<comment type="caution">
    <text evidence="3">The sequence shown here is derived from an EMBL/GenBank/DDBJ whole genome shotgun (WGS) entry which is preliminary data.</text>
</comment>
<evidence type="ECO:0000313" key="3">
    <source>
        <dbReference type="EMBL" id="RIA81024.1"/>
    </source>
</evidence>
<protein>
    <submittedName>
        <fullName evidence="3">Uncharacterized protein</fullName>
    </submittedName>
</protein>
<gene>
    <name evidence="3" type="ORF">C1645_837672</name>
</gene>
<accession>A0A397SF19</accession>
<evidence type="ECO:0000313" key="4">
    <source>
        <dbReference type="Proteomes" id="UP000265703"/>
    </source>
</evidence>
<sequence>MTPSASHKECNTPTSATYSQGGVITPTPVPDNAKLITTQSTSTLYVAGYQTTDSLGMPTSILPSTLYVVKNVAITEPAAATTIVSDSTTLHDFNSHGFWGVIISLVIVTTTLIFMVVA</sequence>
<organism evidence="3 4">
    <name type="scientific">Glomus cerebriforme</name>
    <dbReference type="NCBI Taxonomy" id="658196"/>
    <lineage>
        <taxon>Eukaryota</taxon>
        <taxon>Fungi</taxon>
        <taxon>Fungi incertae sedis</taxon>
        <taxon>Mucoromycota</taxon>
        <taxon>Glomeromycotina</taxon>
        <taxon>Glomeromycetes</taxon>
        <taxon>Glomerales</taxon>
        <taxon>Glomeraceae</taxon>
        <taxon>Glomus</taxon>
    </lineage>
</organism>
<dbReference type="EMBL" id="QKYT01000861">
    <property type="protein sequence ID" value="RIA81024.1"/>
    <property type="molecule type" value="Genomic_DNA"/>
</dbReference>
<name>A0A397SF19_9GLOM</name>
<feature type="transmembrane region" description="Helical" evidence="2">
    <location>
        <begin position="97"/>
        <end position="117"/>
    </location>
</feature>
<reference evidence="3 4" key="1">
    <citation type="submission" date="2018-06" db="EMBL/GenBank/DDBJ databases">
        <title>Comparative genomics reveals the genomic features of Rhizophagus irregularis, R. cerebriforme, R. diaphanum and Gigaspora rosea, and their symbiotic lifestyle signature.</title>
        <authorList>
            <person name="Morin E."/>
            <person name="San Clemente H."/>
            <person name="Chen E.C.H."/>
            <person name="De La Providencia I."/>
            <person name="Hainaut M."/>
            <person name="Kuo A."/>
            <person name="Kohler A."/>
            <person name="Murat C."/>
            <person name="Tang N."/>
            <person name="Roy S."/>
            <person name="Loubradou J."/>
            <person name="Henrissat B."/>
            <person name="Grigoriev I.V."/>
            <person name="Corradi N."/>
            <person name="Roux C."/>
            <person name="Martin F.M."/>
        </authorList>
    </citation>
    <scope>NUCLEOTIDE SEQUENCE [LARGE SCALE GENOMIC DNA]</scope>
    <source>
        <strain evidence="3 4">DAOM 227022</strain>
    </source>
</reference>
<dbReference type="OrthoDB" id="2441928at2759"/>
<feature type="region of interest" description="Disordered" evidence="1">
    <location>
        <begin position="1"/>
        <end position="23"/>
    </location>
</feature>
<keyword evidence="2" id="KW-0812">Transmembrane</keyword>
<keyword evidence="4" id="KW-1185">Reference proteome</keyword>
<dbReference type="Proteomes" id="UP000265703">
    <property type="component" value="Unassembled WGS sequence"/>
</dbReference>
<keyword evidence="2" id="KW-0472">Membrane</keyword>
<evidence type="ECO:0000256" key="1">
    <source>
        <dbReference type="SAM" id="MobiDB-lite"/>
    </source>
</evidence>
<dbReference type="AlphaFoldDB" id="A0A397SF19"/>
<evidence type="ECO:0000256" key="2">
    <source>
        <dbReference type="SAM" id="Phobius"/>
    </source>
</evidence>
<feature type="compositionally biased region" description="Basic and acidic residues" evidence="1">
    <location>
        <begin position="1"/>
        <end position="10"/>
    </location>
</feature>
<proteinExistence type="predicted"/>
<feature type="compositionally biased region" description="Polar residues" evidence="1">
    <location>
        <begin position="11"/>
        <end position="22"/>
    </location>
</feature>